<dbReference type="InterPro" id="IPR050490">
    <property type="entry name" value="Bact_solute-bd_prot1"/>
</dbReference>
<keyword evidence="1" id="KW-0732">Signal</keyword>
<evidence type="ECO:0000256" key="1">
    <source>
        <dbReference type="SAM" id="SignalP"/>
    </source>
</evidence>
<evidence type="ECO:0000313" key="3">
    <source>
        <dbReference type="Proteomes" id="UP000198983"/>
    </source>
</evidence>
<feature type="signal peptide" evidence="1">
    <location>
        <begin position="1"/>
        <end position="20"/>
    </location>
</feature>
<accession>A0A1H1US30</accession>
<organism evidence="2 3">
    <name type="scientific">Actinopolymorpha singaporensis</name>
    <dbReference type="NCBI Taxonomy" id="117157"/>
    <lineage>
        <taxon>Bacteria</taxon>
        <taxon>Bacillati</taxon>
        <taxon>Actinomycetota</taxon>
        <taxon>Actinomycetes</taxon>
        <taxon>Propionibacteriales</taxon>
        <taxon>Actinopolymorphaceae</taxon>
        <taxon>Actinopolymorpha</taxon>
    </lineage>
</organism>
<protein>
    <submittedName>
        <fullName evidence="2">ABC-type glycerol-3-phosphate transport system, substrate-binding protein</fullName>
    </submittedName>
</protein>
<dbReference type="Gene3D" id="3.40.190.10">
    <property type="entry name" value="Periplasmic binding protein-like II"/>
    <property type="match status" value="2"/>
</dbReference>
<dbReference type="RefSeq" id="WP_157728647.1">
    <property type="nucleotide sequence ID" value="NZ_LT629732.1"/>
</dbReference>
<dbReference type="PROSITE" id="PS51257">
    <property type="entry name" value="PROKAR_LIPOPROTEIN"/>
    <property type="match status" value="1"/>
</dbReference>
<dbReference type="PANTHER" id="PTHR43649">
    <property type="entry name" value="ARABINOSE-BINDING PROTEIN-RELATED"/>
    <property type="match status" value="1"/>
</dbReference>
<dbReference type="OrthoDB" id="8663148at2"/>
<dbReference type="SUPFAM" id="SSF53850">
    <property type="entry name" value="Periplasmic binding protein-like II"/>
    <property type="match status" value="1"/>
</dbReference>
<proteinExistence type="predicted"/>
<gene>
    <name evidence="2" type="ORF">SAMN04489717_3742</name>
</gene>
<name>A0A1H1US30_9ACTN</name>
<dbReference type="PANTHER" id="PTHR43649:SF12">
    <property type="entry name" value="DIACETYLCHITOBIOSE BINDING PROTEIN DASA"/>
    <property type="match status" value="1"/>
</dbReference>
<feature type="chain" id="PRO_5009262518" evidence="1">
    <location>
        <begin position="21"/>
        <end position="510"/>
    </location>
</feature>
<dbReference type="EMBL" id="LT629732">
    <property type="protein sequence ID" value="SDS75061.1"/>
    <property type="molecule type" value="Genomic_DNA"/>
</dbReference>
<dbReference type="Proteomes" id="UP000198983">
    <property type="component" value="Chromosome I"/>
</dbReference>
<dbReference type="InterPro" id="IPR006059">
    <property type="entry name" value="SBP"/>
</dbReference>
<dbReference type="Pfam" id="PF01547">
    <property type="entry name" value="SBP_bac_1"/>
    <property type="match status" value="1"/>
</dbReference>
<sequence>MLRRRQFLAGALLGSVSVSACSSNGSGGGGGSSGGVTTFSYLRPTWGPATYTKNGAYERTLENKAHVDIKVQIIPVIDYDTKVNTVLASGDIPDVIWGSGPVSGTWKEAQDEGAFLPIDDYLEKYPALRKAVPDSIWKTLKDTHGDTYFIPNLIWPQVPFFLFYRQDLFEQANLPEPKTLQEFVTTLTTLKSKFPKLVPFTMGYEWHAKELATSFGVAKNGWEPAADDRGRLVPWFMKDKEIDLYFWLQDLHRKGLLDPDYGVNKEPNFSTDKFKAGKTVMAIENWLAFPGISTDLREVVPNARVGVVSPLGELGGNRVVFPMDRGFYVSAKIKDPDGFFRFLNWTLTDGSTFRRWGVEGRTYKVDKGRKVPIPDNERNKAYQGPQLEPLHFLDPYSEKLDWEAMRIGFEGSGVADRFDYIRGKFDEYTAKAYADYRDPTIMSPTEVKKGTQLFEDLLQKPTQSTIINHKATRQDWLRAVDKWRAAGGDKIIAEVNRLQKDKSKPQYASL</sequence>
<dbReference type="AlphaFoldDB" id="A0A1H1US30"/>
<reference evidence="2 3" key="1">
    <citation type="submission" date="2016-10" db="EMBL/GenBank/DDBJ databases">
        <authorList>
            <person name="de Groot N.N."/>
        </authorList>
    </citation>
    <scope>NUCLEOTIDE SEQUENCE [LARGE SCALE GENOMIC DNA]</scope>
    <source>
        <strain evidence="2 3">DSM 22024</strain>
    </source>
</reference>
<dbReference type="STRING" id="117157.SAMN04489717_3742"/>
<keyword evidence="3" id="KW-1185">Reference proteome</keyword>
<evidence type="ECO:0000313" key="2">
    <source>
        <dbReference type="EMBL" id="SDS75061.1"/>
    </source>
</evidence>